<reference evidence="2 3" key="1">
    <citation type="journal article" date="2011" name="J. Bacteriol.">
        <title>Genome sequence of the algicidal bacterium Kordia algicida OT-1.</title>
        <authorList>
            <person name="Lee H.S."/>
            <person name="Kang S.G."/>
            <person name="Kwon K.K."/>
            <person name="Lee J.H."/>
            <person name="Kim S.J."/>
        </authorList>
    </citation>
    <scope>NUCLEOTIDE SEQUENCE [LARGE SCALE GENOMIC DNA]</scope>
    <source>
        <strain evidence="2 3">OT-1</strain>
    </source>
</reference>
<dbReference type="EMBL" id="ABIB01000006">
    <property type="protein sequence ID" value="EDP95780.1"/>
    <property type="molecule type" value="Genomic_DNA"/>
</dbReference>
<name>A9DZZ4_9FLAO</name>
<keyword evidence="3" id="KW-1185">Reference proteome</keyword>
<keyword evidence="1" id="KW-0812">Transmembrane</keyword>
<dbReference type="AlphaFoldDB" id="A9DZZ4"/>
<dbReference type="eggNOG" id="ENOG503332Z">
    <property type="taxonomic scope" value="Bacteria"/>
</dbReference>
<proteinExistence type="predicted"/>
<feature type="transmembrane region" description="Helical" evidence="1">
    <location>
        <begin position="113"/>
        <end position="132"/>
    </location>
</feature>
<dbReference type="Proteomes" id="UP000002945">
    <property type="component" value="Unassembled WGS sequence"/>
</dbReference>
<keyword evidence="1" id="KW-1133">Transmembrane helix</keyword>
<sequence>MYKHFIQRKLFKKYIKIFIIVYWITCIINSFYENFLEVAQVVPYIIVSSFLIISILMYFIEVLQSERILNINRELLFWISIGLLLFHIGYIPYKIVQKFYDSIASANLENLRSLFFSLILILNICYITGFIWSQPIQKQEQ</sequence>
<accession>A9DZZ4</accession>
<dbReference type="HOGENOM" id="CLU_1822790_0_0_10"/>
<evidence type="ECO:0000256" key="1">
    <source>
        <dbReference type="SAM" id="Phobius"/>
    </source>
</evidence>
<feature type="transmembrane region" description="Helical" evidence="1">
    <location>
        <begin position="44"/>
        <end position="63"/>
    </location>
</feature>
<feature type="transmembrane region" description="Helical" evidence="1">
    <location>
        <begin position="75"/>
        <end position="93"/>
    </location>
</feature>
<protein>
    <submittedName>
        <fullName evidence="2">Uncharacterized protein</fullName>
    </submittedName>
</protein>
<organism evidence="2 3">
    <name type="scientific">Kordia algicida OT-1</name>
    <dbReference type="NCBI Taxonomy" id="391587"/>
    <lineage>
        <taxon>Bacteria</taxon>
        <taxon>Pseudomonadati</taxon>
        <taxon>Bacteroidota</taxon>
        <taxon>Flavobacteriia</taxon>
        <taxon>Flavobacteriales</taxon>
        <taxon>Flavobacteriaceae</taxon>
        <taxon>Kordia</taxon>
    </lineage>
</organism>
<feature type="transmembrane region" description="Helical" evidence="1">
    <location>
        <begin position="14"/>
        <end position="32"/>
    </location>
</feature>
<evidence type="ECO:0000313" key="3">
    <source>
        <dbReference type="Proteomes" id="UP000002945"/>
    </source>
</evidence>
<keyword evidence="1" id="KW-0472">Membrane</keyword>
<dbReference type="STRING" id="391587.KAOT1_05232"/>
<evidence type="ECO:0000313" key="2">
    <source>
        <dbReference type="EMBL" id="EDP95780.1"/>
    </source>
</evidence>
<gene>
    <name evidence="2" type="ORF">KAOT1_05232</name>
</gene>
<comment type="caution">
    <text evidence="2">The sequence shown here is derived from an EMBL/GenBank/DDBJ whole genome shotgun (WGS) entry which is preliminary data.</text>
</comment>